<evidence type="ECO:0000256" key="1">
    <source>
        <dbReference type="SAM" id="MobiDB-lite"/>
    </source>
</evidence>
<organism evidence="3 4">
    <name type="scientific">Brachybacterium equifaecis</name>
    <dbReference type="NCBI Taxonomy" id="2910770"/>
    <lineage>
        <taxon>Bacteria</taxon>
        <taxon>Bacillati</taxon>
        <taxon>Actinomycetota</taxon>
        <taxon>Actinomycetes</taxon>
        <taxon>Micrococcales</taxon>
        <taxon>Dermabacteraceae</taxon>
        <taxon>Brachybacterium</taxon>
    </lineage>
</organism>
<feature type="region of interest" description="Disordered" evidence="1">
    <location>
        <begin position="57"/>
        <end position="107"/>
    </location>
</feature>
<evidence type="ECO:0000313" key="4">
    <source>
        <dbReference type="Proteomes" id="UP001203761"/>
    </source>
</evidence>
<dbReference type="Pfam" id="PF13930">
    <property type="entry name" value="Endonuclea_NS_2"/>
    <property type="match status" value="1"/>
</dbReference>
<keyword evidence="3" id="KW-0540">Nuclease</keyword>
<dbReference type="InterPro" id="IPR044927">
    <property type="entry name" value="Endonuclea_NS_2"/>
</dbReference>
<gene>
    <name evidence="3" type="ORF">Bequi_13445</name>
</gene>
<keyword evidence="3" id="KW-0378">Hydrolase</keyword>
<protein>
    <submittedName>
        <fullName evidence="3">DNA/RNA non-specific endonuclease</fullName>
    </submittedName>
</protein>
<dbReference type="Proteomes" id="UP001203761">
    <property type="component" value="Unassembled WGS sequence"/>
</dbReference>
<keyword evidence="4" id="KW-1185">Reference proteome</keyword>
<accession>A0ABT0R539</accession>
<dbReference type="InterPro" id="IPR044929">
    <property type="entry name" value="DNA/RNA_non-sp_Endonuclease_sf"/>
</dbReference>
<evidence type="ECO:0000259" key="2">
    <source>
        <dbReference type="Pfam" id="PF13930"/>
    </source>
</evidence>
<reference evidence="3" key="1">
    <citation type="submission" date="2022-02" db="EMBL/GenBank/DDBJ databases">
        <authorList>
            <person name="Lee M."/>
            <person name="Kim S.-J."/>
            <person name="Jung M.-Y."/>
        </authorList>
    </citation>
    <scope>NUCLEOTIDE SEQUENCE</scope>
    <source>
        <strain evidence="3">JHP9</strain>
    </source>
</reference>
<feature type="compositionally biased region" description="Low complexity" evidence="1">
    <location>
        <begin position="64"/>
        <end position="107"/>
    </location>
</feature>
<keyword evidence="3" id="KW-0255">Endonuclease</keyword>
<dbReference type="EMBL" id="JAKNCJ010000012">
    <property type="protein sequence ID" value="MCL6424369.1"/>
    <property type="molecule type" value="Genomic_DNA"/>
</dbReference>
<sequence>MKYLAEFISLLPSRIMRALLGLVIIGLFMGIVYAYSPAGPQMREWMIEASEHLPEGFPEIPGLPTAAPAPSSDPAAPSTAAPSAAVTSTAGPASSAPANAAPASPGSSAAVVGDYYTITGTAVVERTPVSGQVTTCDLDSLGRAQCAYGLLTAPAKGDSEGKLPDPAGWPKNNAKVTILASDGVDGSKQYKGWMMNRSHLIADSLGGPEVAGNLVTGTRTQNVGTTQIGGQYAGGMAHTERMAREYLASGKGAECPLYYAATPNYTGSELLPRTVTVDIMSCDHAIDERVIVSNTANGWNIDYMTGAVIPTR</sequence>
<dbReference type="RefSeq" id="WP_249738449.1">
    <property type="nucleotide sequence ID" value="NZ_JAKNCJ010000012.1"/>
</dbReference>
<name>A0ABT0R539_9MICO</name>
<dbReference type="GO" id="GO:0004519">
    <property type="term" value="F:endonuclease activity"/>
    <property type="evidence" value="ECO:0007669"/>
    <property type="project" value="UniProtKB-KW"/>
</dbReference>
<dbReference type="Gene3D" id="3.40.570.10">
    <property type="entry name" value="Extracellular Endonuclease, subunit A"/>
    <property type="match status" value="1"/>
</dbReference>
<evidence type="ECO:0000313" key="3">
    <source>
        <dbReference type="EMBL" id="MCL6424369.1"/>
    </source>
</evidence>
<comment type="caution">
    <text evidence="3">The sequence shown here is derived from an EMBL/GenBank/DDBJ whole genome shotgun (WGS) entry which is preliminary data.</text>
</comment>
<feature type="domain" description="Type VII secretion system protein EssD-like" evidence="2">
    <location>
        <begin position="136"/>
        <end position="279"/>
    </location>
</feature>
<proteinExistence type="predicted"/>